<name>X6P957_RETFI</name>
<gene>
    <name evidence="1" type="ORF">RFI_02006</name>
</gene>
<dbReference type="AlphaFoldDB" id="X6P957"/>
<dbReference type="EMBL" id="ASPP01001986">
    <property type="protein sequence ID" value="ETO35065.1"/>
    <property type="molecule type" value="Genomic_DNA"/>
</dbReference>
<evidence type="ECO:0000313" key="2">
    <source>
        <dbReference type="Proteomes" id="UP000023152"/>
    </source>
</evidence>
<proteinExistence type="predicted"/>
<evidence type="ECO:0000313" key="1">
    <source>
        <dbReference type="EMBL" id="ETO35065.1"/>
    </source>
</evidence>
<keyword evidence="2" id="KW-1185">Reference proteome</keyword>
<accession>X6P957</accession>
<organism evidence="1 2">
    <name type="scientific">Reticulomyxa filosa</name>
    <dbReference type="NCBI Taxonomy" id="46433"/>
    <lineage>
        <taxon>Eukaryota</taxon>
        <taxon>Sar</taxon>
        <taxon>Rhizaria</taxon>
        <taxon>Retaria</taxon>
        <taxon>Foraminifera</taxon>
        <taxon>Monothalamids</taxon>
        <taxon>Reticulomyxidae</taxon>
        <taxon>Reticulomyxa</taxon>
    </lineage>
</organism>
<dbReference type="Proteomes" id="UP000023152">
    <property type="component" value="Unassembled WGS sequence"/>
</dbReference>
<reference evidence="1 2" key="1">
    <citation type="journal article" date="2013" name="Curr. Biol.">
        <title>The Genome of the Foraminiferan Reticulomyxa filosa.</title>
        <authorList>
            <person name="Glockner G."/>
            <person name="Hulsmann N."/>
            <person name="Schleicher M."/>
            <person name="Noegel A.A."/>
            <person name="Eichinger L."/>
            <person name="Gallinger C."/>
            <person name="Pawlowski J."/>
            <person name="Sierra R."/>
            <person name="Euteneuer U."/>
            <person name="Pillet L."/>
            <person name="Moustafa A."/>
            <person name="Platzer M."/>
            <person name="Groth M."/>
            <person name="Szafranski K."/>
            <person name="Schliwa M."/>
        </authorList>
    </citation>
    <scope>NUCLEOTIDE SEQUENCE [LARGE SCALE GENOMIC DNA]</scope>
</reference>
<protein>
    <submittedName>
        <fullName evidence="1">Uncharacterized protein</fullName>
    </submittedName>
</protein>
<dbReference type="OrthoDB" id="17798at2759"/>
<dbReference type="OMA" id="FIYCKER"/>
<sequence length="444" mass="51439">MPSFPVLNELKTCGLFECESGEYNSVPSLYCKGREISEEYRYVLERAGANKYIGNNLQKPSLLVRPFSDRTTTTQAQEARAGGVIEHKQYKQRRQMTKSYLSFSSHPSATSDGSWPVLEFLANCSASTYFNLQCKQDDVNTKRCYVELNRALLHQQHRVLTVVAMNNKYFSVYTHVLGDATARRDVKYRDVRLYPGLNPHKHFVEQRQIDVLLTAKDKVVVEDFKTSQAEVFESIEHLFSSYRSLTRNDKLNEWTFLFQWNTLSQTDKLNILNKFFSHEFNLFIYCKERQFFDAFVKPLIEMKVHKQVIDYWLLGDSSNLRPYLDMGVFMQLNALEKILLCFAFKHEFKHKFRKYFADKHESIKFDPYQFKTLFEFALAERNFADTQTLPPEQPISLSSSSSAAFLLLQGLLIPTRLAISSALARSLHGTSMLSGQCTSLLDSF</sequence>
<comment type="caution">
    <text evidence="1">The sequence shown here is derived from an EMBL/GenBank/DDBJ whole genome shotgun (WGS) entry which is preliminary data.</text>
</comment>